<dbReference type="NCBIfam" id="NF006335">
    <property type="entry name" value="PRK08565.1"/>
    <property type="match status" value="1"/>
</dbReference>
<dbReference type="InterPro" id="IPR007644">
    <property type="entry name" value="RNA_pol_bsu_protrusion"/>
</dbReference>
<dbReference type="Gene3D" id="3.90.1800.10">
    <property type="entry name" value="RNA polymerase alpha subunit dimerisation domain"/>
    <property type="match status" value="1"/>
</dbReference>
<comment type="similarity">
    <text evidence="3 14">Belongs to the RNA polymerase beta chain family.</text>
</comment>
<evidence type="ECO:0000256" key="13">
    <source>
        <dbReference type="ARBA" id="ARBA00048552"/>
    </source>
</evidence>
<dbReference type="Pfam" id="PF04566">
    <property type="entry name" value="RNA_pol_Rpb2_4"/>
    <property type="match status" value="1"/>
</dbReference>
<keyword evidence="8" id="KW-0479">Metal-binding</keyword>
<feature type="domain" description="RNA polymerase beta subunit protrusion" evidence="19">
    <location>
        <begin position="15"/>
        <end position="388"/>
    </location>
</feature>
<dbReference type="Pfam" id="PF04560">
    <property type="entry name" value="RNA_pol_Rpb2_7"/>
    <property type="match status" value="1"/>
</dbReference>
<feature type="domain" description="RNA polymerase Rpb2" evidence="20">
    <location>
        <begin position="409"/>
        <end position="472"/>
    </location>
</feature>
<organism evidence="23 24">
    <name type="scientific">candidate division MSBL1 archaeon SCGC-AAA259J03</name>
    <dbReference type="NCBI Taxonomy" id="1698269"/>
    <lineage>
        <taxon>Archaea</taxon>
        <taxon>Methanobacteriati</taxon>
        <taxon>Methanobacteriota</taxon>
        <taxon>candidate division MSBL1</taxon>
    </lineage>
</organism>
<dbReference type="Pfam" id="PF00562">
    <property type="entry name" value="RNA_pol_Rpb2_6"/>
    <property type="match status" value="1"/>
</dbReference>
<keyword evidence="10" id="KW-0238">DNA-binding</keyword>
<dbReference type="InterPro" id="IPR007645">
    <property type="entry name" value="RNA_pol_Rpb2_3"/>
</dbReference>
<dbReference type="GO" id="GO:0032549">
    <property type="term" value="F:ribonucleoside binding"/>
    <property type="evidence" value="ECO:0007669"/>
    <property type="project" value="InterPro"/>
</dbReference>
<keyword evidence="4 15" id="KW-0240">DNA-directed RNA polymerase</keyword>
<dbReference type="InterPro" id="IPR019969">
    <property type="entry name" value="RNAP_Rpo2"/>
</dbReference>
<comment type="subcellular location">
    <subcellularLocation>
        <location evidence="2">Cytoplasm</location>
    </subcellularLocation>
</comment>
<evidence type="ECO:0000256" key="14">
    <source>
        <dbReference type="RuleBase" id="RU000434"/>
    </source>
</evidence>
<dbReference type="Gene3D" id="3.90.1070.20">
    <property type="match status" value="1"/>
</dbReference>
<feature type="domain" description="RNA polymerase Rpb2" evidence="17">
    <location>
        <begin position="1010"/>
        <end position="1101"/>
    </location>
</feature>
<dbReference type="SUPFAM" id="SSF64484">
    <property type="entry name" value="beta and beta-prime subunits of DNA dependent RNA-polymerase"/>
    <property type="match status" value="1"/>
</dbReference>
<feature type="domain" description="RNA polymerase Rpb2" evidence="21">
    <location>
        <begin position="506"/>
        <end position="567"/>
    </location>
</feature>
<dbReference type="GO" id="GO:0005737">
    <property type="term" value="C:cytoplasm"/>
    <property type="evidence" value="ECO:0007669"/>
    <property type="project" value="UniProtKB-SubCell"/>
</dbReference>
<evidence type="ECO:0000256" key="1">
    <source>
        <dbReference type="ARBA" id="ARBA00001947"/>
    </source>
</evidence>
<comment type="caution">
    <text evidence="23">The sequence shown here is derived from an EMBL/GenBank/DDBJ whole genome shotgun (WGS) entry which is preliminary data.</text>
</comment>
<evidence type="ECO:0000259" key="16">
    <source>
        <dbReference type="Pfam" id="PF00562"/>
    </source>
</evidence>
<dbReference type="Pfam" id="PF04565">
    <property type="entry name" value="RNA_pol_Rpb2_3"/>
    <property type="match status" value="1"/>
</dbReference>
<dbReference type="InterPro" id="IPR037034">
    <property type="entry name" value="RNA_pol_Rpb2_2_sf"/>
</dbReference>
<evidence type="ECO:0000256" key="12">
    <source>
        <dbReference type="ARBA" id="ARBA00025838"/>
    </source>
</evidence>
<keyword evidence="5" id="KW-0963">Cytoplasm</keyword>
<dbReference type="InterPro" id="IPR007646">
    <property type="entry name" value="RNA_pol_Rpb2_4"/>
</dbReference>
<name>A0A656YWF1_9EURY</name>
<feature type="domain" description="RNA polymerase Rpb2" evidence="18">
    <location>
        <begin position="167"/>
        <end position="341"/>
    </location>
</feature>
<protein>
    <recommendedName>
        <fullName evidence="15">DNA-directed RNA polymerase subunit beta</fullName>
        <ecNumber evidence="15">2.7.7.6</ecNumber>
    </recommendedName>
</protein>
<dbReference type="Gene3D" id="2.40.50.150">
    <property type="match status" value="1"/>
</dbReference>
<dbReference type="PANTHER" id="PTHR20856">
    <property type="entry name" value="DNA-DIRECTED RNA POLYMERASE I SUBUNIT 2"/>
    <property type="match status" value="1"/>
</dbReference>
<keyword evidence="9" id="KW-0862">Zinc</keyword>
<dbReference type="FunFam" id="2.40.270.10:FF:000011">
    <property type="entry name" value="DNA-directed RNA polymerase subunit beta"/>
    <property type="match status" value="1"/>
</dbReference>
<evidence type="ECO:0000256" key="11">
    <source>
        <dbReference type="ARBA" id="ARBA00023163"/>
    </source>
</evidence>
<dbReference type="InterPro" id="IPR007641">
    <property type="entry name" value="RNA_pol_Rpb2_7"/>
</dbReference>
<dbReference type="EMBL" id="LHXT01000026">
    <property type="protein sequence ID" value="KXA98294.1"/>
    <property type="molecule type" value="Genomic_DNA"/>
</dbReference>
<dbReference type="Proteomes" id="UP000070257">
    <property type="component" value="Unassembled WGS sequence"/>
</dbReference>
<evidence type="ECO:0000313" key="24">
    <source>
        <dbReference type="Proteomes" id="UP000070257"/>
    </source>
</evidence>
<evidence type="ECO:0000256" key="8">
    <source>
        <dbReference type="ARBA" id="ARBA00022723"/>
    </source>
</evidence>
<dbReference type="CDD" id="cd00653">
    <property type="entry name" value="RNA_pol_B_RPB2"/>
    <property type="match status" value="1"/>
</dbReference>
<dbReference type="NCBIfam" id="NF007175">
    <property type="entry name" value="PRK09606.1"/>
    <property type="match status" value="1"/>
</dbReference>
<comment type="subunit">
    <text evidence="12">Part of the RNA polymerase complex.</text>
</comment>
<evidence type="ECO:0000256" key="15">
    <source>
        <dbReference type="RuleBase" id="RU363031"/>
    </source>
</evidence>
<dbReference type="InterPro" id="IPR007647">
    <property type="entry name" value="RNA_pol_Rpb2_5"/>
</dbReference>
<evidence type="ECO:0000256" key="2">
    <source>
        <dbReference type="ARBA" id="ARBA00004496"/>
    </source>
</evidence>
<comment type="function">
    <text evidence="15">DNA-dependent RNA polymerase catalyzes the transcription of DNA into RNA using the four ribonucleoside triphosphates as substrates.</text>
</comment>
<dbReference type="EC" id="2.7.7.6" evidence="15"/>
<feature type="domain" description="RNA polymerase Rpb2" evidence="22">
    <location>
        <begin position="588"/>
        <end position="621"/>
    </location>
</feature>
<keyword evidence="7 15" id="KW-0548">Nucleotidyltransferase</keyword>
<evidence type="ECO:0000313" key="23">
    <source>
        <dbReference type="EMBL" id="KXA98294.1"/>
    </source>
</evidence>
<comment type="cofactor">
    <cofactor evidence="1">
        <name>Zn(2+)</name>
        <dbReference type="ChEBI" id="CHEBI:29105"/>
    </cofactor>
</comment>
<dbReference type="Pfam" id="PF04567">
    <property type="entry name" value="RNA_pol_Rpb2_5"/>
    <property type="match status" value="1"/>
</dbReference>
<sequence>MDTWTPLKKFFKEKGLVRQHLDSYNGFIEEGLQRVIDNYGDQEKAGQIELDIEGLDVNLGDIRVGEPSVREADGSNPIISPNEARLRNLNYSAPLFLEMTLVEDGEEGDYEEVYIGDLPVMVKSDICVLSSLSEEEKIEAGADPLDPGGYFIVNGTERVLVTQEDLASNRILVERGGRGETQVAKVFSSRSGFRALAVVERKKDALIHVSLPSVPGNIPFVVMMRALGLESDKEIVNAVSEDPDISKEFIENLQEETEVRSQEEALDFIGKRVAKGQTKDYRLERAESVLDKYLLPHIGNDREDWISKAYYLGRMAERTIELALERRDVDDKDHYSNKRLKLAGDLIENVFRLAFIKLARDIKYQLERAESRGREVNVKTAARADVLTERIRHALATGNWPGGRTGVSQLLERTNYIGTFSHLRRVVSPLSRSRPHFEARDLHPTHWGRVCPNETPEGPNCGLVKNFALSALVSTGTDEVEVEEALRKLGVERLEKGVEWEGKSPVYLNGKLLGPVENGKEFVRAVREKRREGGISEQVNITYYSETKEVMINSDQGRSRRPLIIVENGEPQLTEEIEERLKNDEPEWDDLIKEGVIEYLDAEEEENAYVAVTPEEVTEEHTHLELDPIGMLGISAALIPYAEHNQSPRNTYGANMAKQGLGLPASNFRSRVDTRSHLLHYPQKSLVKTKMMDVMNYAERPACQNFVIALMSYEGYNMEDAIIMNKDSIDRGLARSTFYRLYETEEARYPGGQVDRLEKPSEEIRGYAEEELYRNLDEDGLIHPGSEVTGKDVLIGKTSPPRFLEKTDEFGMGMSHARRESSERMRPNEKGIVDMSLLTENIDGDKLARVRVRDPRIPEIGDKFASRHGQKGVIGMVVKSADMPFTETGTVPDVILNPHAIPSRMTVGQLLEMLAGKAGSMRGEEIDGSPFKGTSEEKLRELLKKYGFRKTGEETMYDGKTGKKLKAQIFIGICHYRKLHHMVSDKIHARARGPYQMLARQPTEGRAREGGLRFGEMERDCLIGHGAARLLKDRLLDSSDRYVAKVCEKCGNFAVYDERRDKVFCPVCGEDSEVNEVETSYAFKLLTDELRSMCLAPRLRLKDRA</sequence>
<evidence type="ECO:0000259" key="17">
    <source>
        <dbReference type="Pfam" id="PF04560"/>
    </source>
</evidence>
<dbReference type="PROSITE" id="PS01166">
    <property type="entry name" value="RNA_POL_BETA"/>
    <property type="match status" value="1"/>
</dbReference>
<dbReference type="InterPro" id="IPR007642">
    <property type="entry name" value="RNA_pol_Rpb2_2"/>
</dbReference>
<dbReference type="GO" id="GO:0006351">
    <property type="term" value="P:DNA-templated transcription"/>
    <property type="evidence" value="ECO:0007669"/>
    <property type="project" value="InterPro"/>
</dbReference>
<evidence type="ECO:0000259" key="21">
    <source>
        <dbReference type="Pfam" id="PF04566"/>
    </source>
</evidence>
<dbReference type="Gene3D" id="3.90.1110.10">
    <property type="entry name" value="RNA polymerase Rpb2, domain 2"/>
    <property type="match status" value="1"/>
</dbReference>
<reference evidence="23 24" key="1">
    <citation type="journal article" date="2016" name="Sci. Rep.">
        <title>Metabolic traits of an uncultured archaeal lineage -MSBL1- from brine pools of the Red Sea.</title>
        <authorList>
            <person name="Mwirichia R."/>
            <person name="Alam I."/>
            <person name="Rashid M."/>
            <person name="Vinu M."/>
            <person name="Ba-Alawi W."/>
            <person name="Anthony Kamau A."/>
            <person name="Kamanda Ngugi D."/>
            <person name="Goker M."/>
            <person name="Klenk H.P."/>
            <person name="Bajic V."/>
            <person name="Stingl U."/>
        </authorList>
    </citation>
    <scope>NUCLEOTIDE SEQUENCE [LARGE SCALE GENOMIC DNA]</scope>
    <source>
        <strain evidence="23">SCGC-AAA259J03</strain>
    </source>
</reference>
<dbReference type="InterPro" id="IPR007120">
    <property type="entry name" value="DNA-dir_RNAP_su2_dom"/>
</dbReference>
<feature type="domain" description="DNA-directed RNA polymerase subunit 2 hybrid-binding" evidence="16">
    <location>
        <begin position="636"/>
        <end position="1008"/>
    </location>
</feature>
<evidence type="ECO:0000259" key="19">
    <source>
        <dbReference type="Pfam" id="PF04563"/>
    </source>
</evidence>
<keyword evidence="11 15" id="KW-0804">Transcription</keyword>
<evidence type="ECO:0000256" key="7">
    <source>
        <dbReference type="ARBA" id="ARBA00022695"/>
    </source>
</evidence>
<gene>
    <name evidence="23" type="ORF">AKJ39_02285</name>
</gene>
<evidence type="ECO:0000259" key="18">
    <source>
        <dbReference type="Pfam" id="PF04561"/>
    </source>
</evidence>
<comment type="catalytic activity">
    <reaction evidence="13 15">
        <text>RNA(n) + a ribonucleoside 5'-triphosphate = RNA(n+1) + diphosphate</text>
        <dbReference type="Rhea" id="RHEA:21248"/>
        <dbReference type="Rhea" id="RHEA-COMP:14527"/>
        <dbReference type="Rhea" id="RHEA-COMP:17342"/>
        <dbReference type="ChEBI" id="CHEBI:33019"/>
        <dbReference type="ChEBI" id="CHEBI:61557"/>
        <dbReference type="ChEBI" id="CHEBI:140395"/>
        <dbReference type="EC" id="2.7.7.6"/>
    </reaction>
</comment>
<evidence type="ECO:0000256" key="6">
    <source>
        <dbReference type="ARBA" id="ARBA00022679"/>
    </source>
</evidence>
<keyword evidence="6 15" id="KW-0808">Transferase</keyword>
<evidence type="ECO:0000256" key="3">
    <source>
        <dbReference type="ARBA" id="ARBA00006835"/>
    </source>
</evidence>
<evidence type="ECO:0000256" key="9">
    <source>
        <dbReference type="ARBA" id="ARBA00022833"/>
    </source>
</evidence>
<dbReference type="InterPro" id="IPR007121">
    <property type="entry name" value="RNA_pol_bsu_CS"/>
</dbReference>
<dbReference type="Pfam" id="PF04563">
    <property type="entry name" value="RNA_pol_Rpb2_1"/>
    <property type="match status" value="1"/>
</dbReference>
<dbReference type="InterPro" id="IPR037033">
    <property type="entry name" value="DNA-dir_RNAP_su2_hyb_sf"/>
</dbReference>
<dbReference type="AlphaFoldDB" id="A0A656YWF1"/>
<dbReference type="GO" id="GO:0000428">
    <property type="term" value="C:DNA-directed RNA polymerase complex"/>
    <property type="evidence" value="ECO:0007669"/>
    <property type="project" value="UniProtKB-KW"/>
</dbReference>
<proteinExistence type="inferred from homology"/>
<evidence type="ECO:0000256" key="10">
    <source>
        <dbReference type="ARBA" id="ARBA00023125"/>
    </source>
</evidence>
<dbReference type="NCBIfam" id="TIGR03670">
    <property type="entry name" value="rpoB_arch"/>
    <property type="match status" value="1"/>
</dbReference>
<dbReference type="Pfam" id="PF04561">
    <property type="entry name" value="RNA_pol_Rpb2_2"/>
    <property type="match status" value="1"/>
</dbReference>
<dbReference type="GO" id="GO:0003677">
    <property type="term" value="F:DNA binding"/>
    <property type="evidence" value="ECO:0007669"/>
    <property type="project" value="UniProtKB-KW"/>
</dbReference>
<dbReference type="InterPro" id="IPR014724">
    <property type="entry name" value="RNA_pol_RPB2_OB-fold"/>
</dbReference>
<dbReference type="GO" id="GO:0008270">
    <property type="term" value="F:zinc ion binding"/>
    <property type="evidence" value="ECO:0007669"/>
    <property type="project" value="InterPro"/>
</dbReference>
<keyword evidence="24" id="KW-1185">Reference proteome</keyword>
<evidence type="ECO:0000259" key="20">
    <source>
        <dbReference type="Pfam" id="PF04565"/>
    </source>
</evidence>
<evidence type="ECO:0000259" key="22">
    <source>
        <dbReference type="Pfam" id="PF04567"/>
    </source>
</evidence>
<dbReference type="Gene3D" id="3.90.1100.10">
    <property type="match status" value="1"/>
</dbReference>
<evidence type="ECO:0000256" key="5">
    <source>
        <dbReference type="ARBA" id="ARBA00022490"/>
    </source>
</evidence>
<dbReference type="GO" id="GO:0003899">
    <property type="term" value="F:DNA-directed RNA polymerase activity"/>
    <property type="evidence" value="ECO:0007669"/>
    <property type="project" value="UniProtKB-EC"/>
</dbReference>
<accession>A0A656YWF1</accession>
<dbReference type="InterPro" id="IPR015712">
    <property type="entry name" value="DNA-dir_RNA_pol_su2"/>
</dbReference>
<dbReference type="Gene3D" id="2.40.270.10">
    <property type="entry name" value="DNA-directed RNA polymerase, subunit 2, domain 6"/>
    <property type="match status" value="1"/>
</dbReference>
<evidence type="ECO:0000256" key="4">
    <source>
        <dbReference type="ARBA" id="ARBA00022478"/>
    </source>
</evidence>